<gene>
    <name evidence="1" type="ORF">BRAFLDRAFT_70441</name>
</gene>
<reference evidence="1" key="1">
    <citation type="journal article" date="2008" name="Nature">
        <title>The amphioxus genome and the evolution of the chordate karyotype.</title>
        <authorList>
            <consortium name="US DOE Joint Genome Institute (JGI-PGF)"/>
            <person name="Putnam N.H."/>
            <person name="Butts T."/>
            <person name="Ferrier D.E.K."/>
            <person name="Furlong R.F."/>
            <person name="Hellsten U."/>
            <person name="Kawashima T."/>
            <person name="Robinson-Rechavi M."/>
            <person name="Shoguchi E."/>
            <person name="Terry A."/>
            <person name="Yu J.-K."/>
            <person name="Benito-Gutierrez E.L."/>
            <person name="Dubchak I."/>
            <person name="Garcia-Fernandez J."/>
            <person name="Gibson-Brown J.J."/>
            <person name="Grigoriev I.V."/>
            <person name="Horton A.C."/>
            <person name="de Jong P.J."/>
            <person name="Jurka J."/>
            <person name="Kapitonov V.V."/>
            <person name="Kohara Y."/>
            <person name="Kuroki Y."/>
            <person name="Lindquist E."/>
            <person name="Lucas S."/>
            <person name="Osoegawa K."/>
            <person name="Pennacchio L.A."/>
            <person name="Salamov A.A."/>
            <person name="Satou Y."/>
            <person name="Sauka-Spengler T."/>
            <person name="Schmutz J."/>
            <person name="Shin-I T."/>
            <person name="Toyoda A."/>
            <person name="Bronner-Fraser M."/>
            <person name="Fujiyama A."/>
            <person name="Holland L.Z."/>
            <person name="Holland P.W.H."/>
            <person name="Satoh N."/>
            <person name="Rokhsar D.S."/>
        </authorList>
    </citation>
    <scope>NUCLEOTIDE SEQUENCE [LARGE SCALE GENOMIC DNA]</scope>
    <source>
        <strain evidence="1">S238N-H82</strain>
        <tissue evidence="1">Testes</tissue>
    </source>
</reference>
<evidence type="ECO:0000313" key="1">
    <source>
        <dbReference type="EMBL" id="EEN67102.1"/>
    </source>
</evidence>
<dbReference type="EMBL" id="GG666472">
    <property type="protein sequence ID" value="EEN67102.1"/>
    <property type="molecule type" value="Genomic_DNA"/>
</dbReference>
<name>C3XY48_BRAFL</name>
<sequence>MSGNEQHKAQLNDGYDYHNSGQACSTDYNGKHLYPEVSATGKVEELCLRFFRHCKIAELNPRRLLQMAPPPCLVPLPHHYTIAQKYVNSITTLTSRQEEAWRRGSKKKRDGVPDSVERAPACVPRCGQCSRQHTAWHVLEGDGIPAAVPRERKTDGGTESGFVT</sequence>
<organism>
    <name type="scientific">Branchiostoma floridae</name>
    <name type="common">Florida lancelet</name>
    <name type="synonym">Amphioxus</name>
    <dbReference type="NCBI Taxonomy" id="7739"/>
    <lineage>
        <taxon>Eukaryota</taxon>
        <taxon>Metazoa</taxon>
        <taxon>Chordata</taxon>
        <taxon>Cephalochordata</taxon>
        <taxon>Leptocardii</taxon>
        <taxon>Amphioxiformes</taxon>
        <taxon>Branchiostomatidae</taxon>
        <taxon>Branchiostoma</taxon>
    </lineage>
</organism>
<protein>
    <submittedName>
        <fullName evidence="1">Uncharacterized protein</fullName>
    </submittedName>
</protein>
<accession>C3XY48</accession>
<dbReference type="AlphaFoldDB" id="C3XY48"/>
<proteinExistence type="predicted"/>
<dbReference type="InParanoid" id="C3XY48"/>